<dbReference type="PANTHER" id="PTHR46177:SF1">
    <property type="entry name" value="INTEGRASE CATALYTIC DOMAIN-CONTAINING PROTEIN"/>
    <property type="match status" value="1"/>
</dbReference>
<name>A0A0C4F9N7_PUCT1</name>
<keyword evidence="4" id="KW-1185">Reference proteome</keyword>
<proteinExistence type="predicted"/>
<dbReference type="STRING" id="630390.A0A0C4F9N7"/>
<accession>A0A0C4F9N7</accession>
<protein>
    <recommendedName>
        <fullName evidence="1">Integrase core domain-containing protein</fullName>
    </recommendedName>
</protein>
<organism evidence="2">
    <name type="scientific">Puccinia triticina (isolate 1-1 / race 1 (BBBD))</name>
    <name type="common">Brown leaf rust fungus</name>
    <dbReference type="NCBI Taxonomy" id="630390"/>
    <lineage>
        <taxon>Eukaryota</taxon>
        <taxon>Fungi</taxon>
        <taxon>Dikarya</taxon>
        <taxon>Basidiomycota</taxon>
        <taxon>Pucciniomycotina</taxon>
        <taxon>Pucciniomycetes</taxon>
        <taxon>Pucciniales</taxon>
        <taxon>Pucciniaceae</taxon>
        <taxon>Puccinia</taxon>
    </lineage>
</organism>
<evidence type="ECO:0000313" key="3">
    <source>
        <dbReference type="EnsemblFungi" id="PTTG_09919-t43_1-p1"/>
    </source>
</evidence>
<dbReference type="OrthoDB" id="5392716at2759"/>
<reference evidence="3" key="4">
    <citation type="submission" date="2025-05" db="UniProtKB">
        <authorList>
            <consortium name="EnsemblFungi"/>
        </authorList>
    </citation>
    <scope>IDENTIFICATION</scope>
    <source>
        <strain evidence="3">isolate 1-1 / race 1 (BBBD)</strain>
    </source>
</reference>
<evidence type="ECO:0000313" key="2">
    <source>
        <dbReference type="EMBL" id="OAV94218.1"/>
    </source>
</evidence>
<dbReference type="EMBL" id="ADAS02000042">
    <property type="protein sequence ID" value="OAV94218.1"/>
    <property type="molecule type" value="Genomic_DNA"/>
</dbReference>
<reference evidence="2" key="1">
    <citation type="submission" date="2009-11" db="EMBL/GenBank/DDBJ databases">
        <authorList>
            <consortium name="The Broad Institute Genome Sequencing Platform"/>
            <person name="Ward D."/>
            <person name="Feldgarden M."/>
            <person name="Earl A."/>
            <person name="Young S.K."/>
            <person name="Zeng Q."/>
            <person name="Koehrsen M."/>
            <person name="Alvarado L."/>
            <person name="Berlin A."/>
            <person name="Bochicchio J."/>
            <person name="Borenstein D."/>
            <person name="Chapman S.B."/>
            <person name="Chen Z."/>
            <person name="Engels R."/>
            <person name="Freedman E."/>
            <person name="Gellesch M."/>
            <person name="Goldberg J."/>
            <person name="Griggs A."/>
            <person name="Gujja S."/>
            <person name="Heilman E."/>
            <person name="Heiman D."/>
            <person name="Hepburn T."/>
            <person name="Howarth C."/>
            <person name="Jen D."/>
            <person name="Larson L."/>
            <person name="Lewis B."/>
            <person name="Mehta T."/>
            <person name="Park D."/>
            <person name="Pearson M."/>
            <person name="Roberts A."/>
            <person name="Saif S."/>
            <person name="Shea T."/>
            <person name="Shenoy N."/>
            <person name="Sisk P."/>
            <person name="Stolte C."/>
            <person name="Sykes S."/>
            <person name="Thomson T."/>
            <person name="Walk T."/>
            <person name="White J."/>
            <person name="Yandava C."/>
            <person name="Izard J."/>
            <person name="Baranova O.V."/>
            <person name="Blanton J.M."/>
            <person name="Tanner A.C."/>
            <person name="Dewhirst F.E."/>
            <person name="Haas B."/>
            <person name="Nusbaum C."/>
            <person name="Birren B."/>
        </authorList>
    </citation>
    <scope>NUCLEOTIDE SEQUENCE [LARGE SCALE GENOMIC DNA]</scope>
    <source>
        <strain evidence="2">1-1 BBBD Race 1</strain>
    </source>
</reference>
<dbReference type="VEuPathDB" id="FungiDB:PTTG_09919"/>
<dbReference type="Proteomes" id="UP000005240">
    <property type="component" value="Unassembled WGS sequence"/>
</dbReference>
<reference evidence="2" key="2">
    <citation type="submission" date="2016-05" db="EMBL/GenBank/DDBJ databases">
        <title>Comparative analysis highlights variable genome content of wheat rusts and divergence of the mating loci.</title>
        <authorList>
            <person name="Cuomo C.A."/>
            <person name="Bakkeren G."/>
            <person name="Szabo L."/>
            <person name="Khalil H."/>
            <person name="Joly D."/>
            <person name="Goldberg J."/>
            <person name="Young S."/>
            <person name="Zeng Q."/>
            <person name="Fellers J."/>
        </authorList>
    </citation>
    <scope>NUCLEOTIDE SEQUENCE [LARGE SCALE GENOMIC DNA]</scope>
    <source>
        <strain evidence="2">1-1 BBBD Race 1</strain>
    </source>
</reference>
<feature type="domain" description="Integrase core" evidence="1">
    <location>
        <begin position="13"/>
        <end position="152"/>
    </location>
</feature>
<dbReference type="AlphaFoldDB" id="A0A0C4F9N7"/>
<gene>
    <name evidence="2" type="ORF">PTTG_09919</name>
</gene>
<evidence type="ECO:0000259" key="1">
    <source>
        <dbReference type="Pfam" id="PF24764"/>
    </source>
</evidence>
<evidence type="ECO:0000313" key="4">
    <source>
        <dbReference type="Proteomes" id="UP000005240"/>
    </source>
</evidence>
<dbReference type="InterPro" id="IPR058913">
    <property type="entry name" value="Integrase_dom_put"/>
</dbReference>
<sequence>MADWLRHACKHQIFQTDGPNHILSANGHDKLKPYGINVYGFIDAWSRKILGMYDHVTNNDPKHIGIYFLQLVANAGGVPLKLKTDSGSETPDMTTHMIQLTQRYAGITFEEAQTHMHYTKSTHNQKIKSLWSRMMKENNQTLIDNILTQMEAGRYGQEDEIQR</sequence>
<dbReference type="OMA" id="GQEDEIQ"/>
<dbReference type="EnsemblFungi" id="PTTG_09919-t43_1">
    <property type="protein sequence ID" value="PTTG_09919-t43_1-p1"/>
    <property type="gene ID" value="PTTG_09919"/>
</dbReference>
<reference evidence="3 4" key="3">
    <citation type="journal article" date="2017" name="G3 (Bethesda)">
        <title>Comparative analysis highlights variable genome content of wheat rusts and divergence of the mating loci.</title>
        <authorList>
            <person name="Cuomo C.A."/>
            <person name="Bakkeren G."/>
            <person name="Khalil H.B."/>
            <person name="Panwar V."/>
            <person name="Joly D."/>
            <person name="Linning R."/>
            <person name="Sakthikumar S."/>
            <person name="Song X."/>
            <person name="Adiconis X."/>
            <person name="Fan L."/>
            <person name="Goldberg J.M."/>
            <person name="Levin J.Z."/>
            <person name="Young S."/>
            <person name="Zeng Q."/>
            <person name="Anikster Y."/>
            <person name="Bruce M."/>
            <person name="Wang M."/>
            <person name="Yin C."/>
            <person name="McCallum B."/>
            <person name="Szabo L.J."/>
            <person name="Hulbert S."/>
            <person name="Chen X."/>
            <person name="Fellers J.P."/>
        </authorList>
    </citation>
    <scope>NUCLEOTIDE SEQUENCE</scope>
    <source>
        <strain evidence="4">Isolate 1-1 / race 1 (BBBD)</strain>
        <strain evidence="3">isolate 1-1 / race 1 (BBBD)</strain>
    </source>
</reference>
<dbReference type="Pfam" id="PF24764">
    <property type="entry name" value="rva_4"/>
    <property type="match status" value="1"/>
</dbReference>
<dbReference type="PANTHER" id="PTHR46177">
    <property type="entry name" value="INTEGRASE CATALYTIC DOMAIN-CONTAINING PROTEIN"/>
    <property type="match status" value="1"/>
</dbReference>